<reference evidence="2" key="1">
    <citation type="submission" date="2016-05" db="EMBL/GenBank/DDBJ databases">
        <title>Comparative genomics of biotechnologically important yeasts.</title>
        <authorList>
            <consortium name="DOE Joint Genome Institute"/>
            <person name="Riley R."/>
            <person name="Haridas S."/>
            <person name="Wolfe K.H."/>
            <person name="Lopes M.R."/>
            <person name="Hittinger C.T."/>
            <person name="Goker M."/>
            <person name="Salamov A."/>
            <person name="Wisecaver J."/>
            <person name="Long T.M."/>
            <person name="Aerts A.L."/>
            <person name="Barry K."/>
            <person name="Choi C."/>
            <person name="Clum A."/>
            <person name="Coughlan A.Y."/>
            <person name="Deshpande S."/>
            <person name="Douglass A.P."/>
            <person name="Hanson S.J."/>
            <person name="Klenk H.-P."/>
            <person name="Labutti K."/>
            <person name="Lapidus A."/>
            <person name="Lindquist E."/>
            <person name="Lipzen A."/>
            <person name="Meier-Kolthoff J.P."/>
            <person name="Ohm R.A."/>
            <person name="Otillar R.P."/>
            <person name="Pangilinan J."/>
            <person name="Peng Y."/>
            <person name="Rokas A."/>
            <person name="Rosa C.A."/>
            <person name="Scheuner C."/>
            <person name="Sibirny A.A."/>
            <person name="Slot J.C."/>
            <person name="Stielow J.B."/>
            <person name="Sun H."/>
            <person name="Kurtzman C.P."/>
            <person name="Blackwell M."/>
            <person name="Grigoriev I.V."/>
            <person name="Jeffries T.W."/>
        </authorList>
    </citation>
    <scope>NUCLEOTIDE SEQUENCE [LARGE SCALE GENOMIC DNA]</scope>
    <source>
        <strain evidence="2">DSM 1968</strain>
    </source>
</reference>
<accession>A0A1D2VMG8</accession>
<proteinExistence type="predicted"/>
<gene>
    <name evidence="1" type="ORF">ASCRUDRAFT_79448</name>
</gene>
<dbReference type="Proteomes" id="UP000095038">
    <property type="component" value="Unassembled WGS sequence"/>
</dbReference>
<dbReference type="EMBL" id="KV454476">
    <property type="protein sequence ID" value="ODV62799.1"/>
    <property type="molecule type" value="Genomic_DNA"/>
</dbReference>
<evidence type="ECO:0000313" key="2">
    <source>
        <dbReference type="Proteomes" id="UP000095038"/>
    </source>
</evidence>
<evidence type="ECO:0000313" key="1">
    <source>
        <dbReference type="EMBL" id="ODV62799.1"/>
    </source>
</evidence>
<dbReference type="GeneID" id="30968015"/>
<keyword evidence="2" id="KW-1185">Reference proteome</keyword>
<sequence>MVIGNMASLKLYSSHTILNKNHSKHNQRTKVLIISSDLQHIQQNSLNTHTLDIRLFANSLTTKDVYLLESFPIPKTNIKTLSICLFDNFESNPSILPLNNLIELFT</sequence>
<organism evidence="1 2">
    <name type="scientific">Ascoidea rubescens DSM 1968</name>
    <dbReference type="NCBI Taxonomy" id="1344418"/>
    <lineage>
        <taxon>Eukaryota</taxon>
        <taxon>Fungi</taxon>
        <taxon>Dikarya</taxon>
        <taxon>Ascomycota</taxon>
        <taxon>Saccharomycotina</taxon>
        <taxon>Saccharomycetes</taxon>
        <taxon>Ascoideaceae</taxon>
        <taxon>Ascoidea</taxon>
    </lineage>
</organism>
<name>A0A1D2VMG8_9ASCO</name>
<dbReference type="AlphaFoldDB" id="A0A1D2VMG8"/>
<dbReference type="RefSeq" id="XP_020049106.1">
    <property type="nucleotide sequence ID" value="XM_020194379.1"/>
</dbReference>
<protein>
    <submittedName>
        <fullName evidence="1">Uncharacterized protein</fullName>
    </submittedName>
</protein>
<dbReference type="InParanoid" id="A0A1D2VMG8"/>